<keyword evidence="3" id="KW-1185">Reference proteome</keyword>
<organism evidence="2 3">
    <name type="scientific">Senegalimassilia anaerobia</name>
    <dbReference type="NCBI Taxonomy" id="1473216"/>
    <lineage>
        <taxon>Bacteria</taxon>
        <taxon>Bacillati</taxon>
        <taxon>Actinomycetota</taxon>
        <taxon>Coriobacteriia</taxon>
        <taxon>Coriobacteriales</taxon>
        <taxon>Coriobacteriaceae</taxon>
        <taxon>Senegalimassilia</taxon>
    </lineage>
</organism>
<reference evidence="2 3" key="1">
    <citation type="journal article" date="2018" name="Elife">
        <title>Discovery and characterization of a prevalent human gut bacterial enzyme sufficient for the inactivation of a family of plant toxins.</title>
        <authorList>
            <person name="Koppel N."/>
            <person name="Bisanz J.E."/>
            <person name="Pandelia M.E."/>
            <person name="Turnbaugh P.J."/>
            <person name="Balskus E.P."/>
        </authorList>
    </citation>
    <scope>NUCLEOTIDE SEQUENCE [LARGE SCALE GENOMIC DNA]</scope>
    <source>
        <strain evidence="3">anaerobia AP69FAA</strain>
    </source>
</reference>
<dbReference type="EMBL" id="PPTP01000001">
    <property type="protein sequence ID" value="RDB57410.1"/>
    <property type="molecule type" value="Genomic_DNA"/>
</dbReference>
<gene>
    <name evidence="2" type="ORF">C1880_00870</name>
</gene>
<keyword evidence="1" id="KW-0175">Coiled coil</keyword>
<feature type="coiled-coil region" evidence="1">
    <location>
        <begin position="371"/>
        <end position="426"/>
    </location>
</feature>
<sequence>MQAAQLPEPAAVPVQRPASPALAPALRTISGETPHYRARFEVAAADGADAAEAVKEIVMGWLHAKGLDVPEGAADIAVPAGWTAADEPDAAKAVRFLGLSGAQGAAWAVEADELDGEFSRRRWHTRIGLAPAGDGGCILNVQVSHYAVNGFFGYQRNPLPSVPRVVRDILANGKLDVRIGASRVSVEEIYLDADTLKRDFMSSLTDRARCLPIVLMTTDDDGKTPVWDATELASKLVGMATVYVIDMRDGALVQAFRDLLPDRTPAGRYRIGRSAVMVYRPGIDLSGEESLSACTLFTRHRIERYAAGGRDGFINVLMQGLGRGIDARPGDVAGIGDVLWLRSRVESERQGERIERLRSRAKAAAEPVADIDGLRAENARLRADAEAWEEIATDQERSYSDATAKVDELTRTVQRLEGEKRALERKAAQCAAPSDDDGAARVAECLQSIPRDLTDLLKLARSIWPERIVVLPEAMDSAKSYDGNLAEEWDIVRSTATALYGLLFEDDGCEGQVADEFQRRTGYELTFSESSATRARADLMKMRERSYGGRTVDISAHIKGRSQKNTFRLHFYIDRENELIVIGHAGCHMKTAGSHRRGFK</sequence>
<accession>A0A369LDK6</accession>
<evidence type="ECO:0000256" key="1">
    <source>
        <dbReference type="SAM" id="Coils"/>
    </source>
</evidence>
<protein>
    <submittedName>
        <fullName evidence="2">Uncharacterized protein</fullName>
    </submittedName>
</protein>
<dbReference type="AlphaFoldDB" id="A0A369LDK6"/>
<comment type="caution">
    <text evidence="2">The sequence shown here is derived from an EMBL/GenBank/DDBJ whole genome shotgun (WGS) entry which is preliminary data.</text>
</comment>
<proteinExistence type="predicted"/>
<name>A0A369LDK6_9ACTN</name>
<evidence type="ECO:0000313" key="3">
    <source>
        <dbReference type="Proteomes" id="UP000253792"/>
    </source>
</evidence>
<dbReference type="Proteomes" id="UP000253792">
    <property type="component" value="Unassembled WGS sequence"/>
</dbReference>
<evidence type="ECO:0000313" key="2">
    <source>
        <dbReference type="EMBL" id="RDB57410.1"/>
    </source>
</evidence>